<evidence type="ECO:0008006" key="3">
    <source>
        <dbReference type="Google" id="ProtNLM"/>
    </source>
</evidence>
<keyword evidence="2" id="KW-1185">Reference proteome</keyword>
<dbReference type="EMBL" id="CALNXJ010000002">
    <property type="protein sequence ID" value="CAH3033650.1"/>
    <property type="molecule type" value="Genomic_DNA"/>
</dbReference>
<evidence type="ECO:0000313" key="2">
    <source>
        <dbReference type="Proteomes" id="UP001159428"/>
    </source>
</evidence>
<proteinExistence type="predicted"/>
<sequence>MASGHSLPPPTPLDIHDQNAAEKWKKFNLAWNSYALATELDRRDENKIAPVLQKFAEYCQPRKNVPFERYRFNRRTQEAGESYDQYKTALSKLAEGCDFDTITLTRCLEIA</sequence>
<name>A0AAU9VQX5_9CNID</name>
<dbReference type="PANTHER" id="PTHR33198">
    <property type="entry name" value="ANK_REP_REGION DOMAIN-CONTAINING PROTEIN-RELATED"/>
    <property type="match status" value="1"/>
</dbReference>
<protein>
    <recommendedName>
        <fullName evidence="3">Retrotransposon gag domain-containing protein</fullName>
    </recommendedName>
</protein>
<reference evidence="1 2" key="1">
    <citation type="submission" date="2022-05" db="EMBL/GenBank/DDBJ databases">
        <authorList>
            <consortium name="Genoscope - CEA"/>
            <person name="William W."/>
        </authorList>
    </citation>
    <scope>NUCLEOTIDE SEQUENCE [LARGE SCALE GENOMIC DNA]</scope>
</reference>
<accession>A0AAU9VQX5</accession>
<dbReference type="PANTHER" id="PTHR33198:SF19">
    <property type="entry name" value="CCHC-TYPE DOMAIN-CONTAINING PROTEIN"/>
    <property type="match status" value="1"/>
</dbReference>
<comment type="caution">
    <text evidence="1">The sequence shown here is derived from an EMBL/GenBank/DDBJ whole genome shotgun (WGS) entry which is preliminary data.</text>
</comment>
<evidence type="ECO:0000313" key="1">
    <source>
        <dbReference type="EMBL" id="CAH3033650.1"/>
    </source>
</evidence>
<dbReference type="Proteomes" id="UP001159428">
    <property type="component" value="Unassembled WGS sequence"/>
</dbReference>
<gene>
    <name evidence="1" type="ORF">PMEA_00010208</name>
</gene>
<organism evidence="1 2">
    <name type="scientific">Pocillopora meandrina</name>
    <dbReference type="NCBI Taxonomy" id="46732"/>
    <lineage>
        <taxon>Eukaryota</taxon>
        <taxon>Metazoa</taxon>
        <taxon>Cnidaria</taxon>
        <taxon>Anthozoa</taxon>
        <taxon>Hexacorallia</taxon>
        <taxon>Scleractinia</taxon>
        <taxon>Astrocoeniina</taxon>
        <taxon>Pocilloporidae</taxon>
        <taxon>Pocillopora</taxon>
    </lineage>
</organism>
<dbReference type="AlphaFoldDB" id="A0AAU9VQX5"/>